<accession>A0A9P4KA30</accession>
<dbReference type="PANTHER" id="PTHR42923">
    <property type="entry name" value="PROTOPORPHYRINOGEN OXIDASE"/>
    <property type="match status" value="1"/>
</dbReference>
<comment type="caution">
    <text evidence="1">The sequence shown here is derived from an EMBL/GenBank/DDBJ whole genome shotgun (WGS) entry which is preliminary data.</text>
</comment>
<evidence type="ECO:0000313" key="2">
    <source>
        <dbReference type="Proteomes" id="UP000800093"/>
    </source>
</evidence>
<gene>
    <name evidence="1" type="ORF">CC78DRAFT_223520</name>
</gene>
<proteinExistence type="predicted"/>
<dbReference type="GO" id="GO:0016491">
    <property type="term" value="F:oxidoreductase activity"/>
    <property type="evidence" value="ECO:0007669"/>
    <property type="project" value="TreeGrafter"/>
</dbReference>
<protein>
    <recommendedName>
        <fullName evidence="3">Amine oxidase domain-containing protein</fullName>
    </recommendedName>
</protein>
<dbReference type="Gene3D" id="3.90.660.10">
    <property type="match status" value="1"/>
</dbReference>
<evidence type="ECO:0000313" key="1">
    <source>
        <dbReference type="EMBL" id="KAF2264620.1"/>
    </source>
</evidence>
<dbReference type="AlphaFoldDB" id="A0A9P4KA30"/>
<dbReference type="Gene3D" id="3.50.50.60">
    <property type="entry name" value="FAD/NAD(P)-binding domain"/>
    <property type="match status" value="1"/>
</dbReference>
<dbReference type="InterPro" id="IPR036188">
    <property type="entry name" value="FAD/NAD-bd_sf"/>
</dbReference>
<organism evidence="1 2">
    <name type="scientific">Lojkania enalia</name>
    <dbReference type="NCBI Taxonomy" id="147567"/>
    <lineage>
        <taxon>Eukaryota</taxon>
        <taxon>Fungi</taxon>
        <taxon>Dikarya</taxon>
        <taxon>Ascomycota</taxon>
        <taxon>Pezizomycotina</taxon>
        <taxon>Dothideomycetes</taxon>
        <taxon>Pleosporomycetidae</taxon>
        <taxon>Pleosporales</taxon>
        <taxon>Pleosporales incertae sedis</taxon>
        <taxon>Lojkania</taxon>
    </lineage>
</organism>
<name>A0A9P4KA30_9PLEO</name>
<keyword evidence="2" id="KW-1185">Reference proteome</keyword>
<dbReference type="EMBL" id="ML986614">
    <property type="protein sequence ID" value="KAF2264620.1"/>
    <property type="molecule type" value="Genomic_DNA"/>
</dbReference>
<sequence length="396" mass="44166">MRAFAGGYYNNLKAMYDYLGVKYHSQPFLFEFAKAQKGAVRPGTSERDRPYFIHASNLHQMPPPRPSTVATIAYLTEVLYLIACYTWFSLCCSLVAPRTVPDGEYGGVSESLDGYLRRIRLSRYFINCYLLPLISSVSTCPHESLLAFPASDVIEYKRRTHGAPHYTVSNGVNTVQNTLIKDIEYELSAAVSAIEPLNNGVKISWRKIDRGGRTHEEFFDRVVLAVAPDIVGAIFEPLKHFMARIPTTVVESIVHTDWNSLGVEAKRVNIKDSGAQLIYLRTSEDGASKTESLHIQPCGAIVTTCPFSPIDPCLTIHSAKFTRVLRSPESRKIINGIFGGTQELYGNEKSIPLWKNGQDNVWLVGGWCWDGMVLLEGCVLSAVRVADAFGVHVPWR</sequence>
<dbReference type="Proteomes" id="UP000800093">
    <property type="component" value="Unassembled WGS sequence"/>
</dbReference>
<dbReference type="OrthoDB" id="5977668at2759"/>
<dbReference type="PANTHER" id="PTHR42923:SF42">
    <property type="entry name" value="AMINE OXIDASE DOMAIN-CONTAINING PROTEIN"/>
    <property type="match status" value="1"/>
</dbReference>
<dbReference type="SUPFAM" id="SSF51905">
    <property type="entry name" value="FAD/NAD(P)-binding domain"/>
    <property type="match status" value="1"/>
</dbReference>
<evidence type="ECO:0008006" key="3">
    <source>
        <dbReference type="Google" id="ProtNLM"/>
    </source>
</evidence>
<reference evidence="2" key="1">
    <citation type="journal article" date="2020" name="Stud. Mycol.">
        <title>101 Dothideomycetes genomes: A test case for predicting lifestyles and emergence of pathogens.</title>
        <authorList>
            <person name="Haridas S."/>
            <person name="Albert R."/>
            <person name="Binder M."/>
            <person name="Bloem J."/>
            <person name="LaButti K."/>
            <person name="Salamov A."/>
            <person name="Andreopoulos B."/>
            <person name="Baker S."/>
            <person name="Barry K."/>
            <person name="Bills G."/>
            <person name="Bluhm B."/>
            <person name="Cannon C."/>
            <person name="Castanera R."/>
            <person name="Culley D."/>
            <person name="Daum C."/>
            <person name="Ezra D."/>
            <person name="Gonzalez J."/>
            <person name="Henrissat B."/>
            <person name="Kuo A."/>
            <person name="Liang C."/>
            <person name="Lipzen A."/>
            <person name="Lutzoni F."/>
            <person name="Magnuson J."/>
            <person name="Mondo S."/>
            <person name="Nolan M."/>
            <person name="Ohm R."/>
            <person name="Pangilinan J."/>
            <person name="Park H.-J."/>
            <person name="Ramirez L."/>
            <person name="Alfaro M."/>
            <person name="Sun H."/>
            <person name="Tritt A."/>
            <person name="Yoshinaga Y."/>
            <person name="Zwiers L.-H."/>
            <person name="Turgeon B."/>
            <person name="Goodwin S."/>
            <person name="Spatafora J."/>
            <person name="Crous P."/>
            <person name="Grigoriev I."/>
        </authorList>
    </citation>
    <scope>NUCLEOTIDE SEQUENCE [LARGE SCALE GENOMIC DNA]</scope>
    <source>
        <strain evidence="2">CBS 304.66</strain>
    </source>
</reference>
<dbReference type="InterPro" id="IPR050464">
    <property type="entry name" value="Zeta_carotene_desat/Oxidored"/>
</dbReference>